<organism evidence="1 2">
    <name type="scientific">Vaccinium darrowii</name>
    <dbReference type="NCBI Taxonomy" id="229202"/>
    <lineage>
        <taxon>Eukaryota</taxon>
        <taxon>Viridiplantae</taxon>
        <taxon>Streptophyta</taxon>
        <taxon>Embryophyta</taxon>
        <taxon>Tracheophyta</taxon>
        <taxon>Spermatophyta</taxon>
        <taxon>Magnoliopsida</taxon>
        <taxon>eudicotyledons</taxon>
        <taxon>Gunneridae</taxon>
        <taxon>Pentapetalae</taxon>
        <taxon>asterids</taxon>
        <taxon>Ericales</taxon>
        <taxon>Ericaceae</taxon>
        <taxon>Vaccinioideae</taxon>
        <taxon>Vaccinieae</taxon>
        <taxon>Vaccinium</taxon>
    </lineage>
</organism>
<proteinExistence type="predicted"/>
<gene>
    <name evidence="1" type="ORF">Vadar_006827</name>
</gene>
<dbReference type="Proteomes" id="UP000828048">
    <property type="component" value="Chromosome 1"/>
</dbReference>
<evidence type="ECO:0000313" key="1">
    <source>
        <dbReference type="EMBL" id="KAH7842574.1"/>
    </source>
</evidence>
<comment type="caution">
    <text evidence="1">The sequence shown here is derived from an EMBL/GenBank/DDBJ whole genome shotgun (WGS) entry which is preliminary data.</text>
</comment>
<name>A0ACB7XP33_9ERIC</name>
<protein>
    <submittedName>
        <fullName evidence="1">Uncharacterized protein</fullName>
    </submittedName>
</protein>
<reference evidence="1 2" key="1">
    <citation type="journal article" date="2021" name="Hortic Res">
        <title>High-quality reference genome and annotation aids understanding of berry development for evergreen blueberry (Vaccinium darrowii).</title>
        <authorList>
            <person name="Yu J."/>
            <person name="Hulse-Kemp A.M."/>
            <person name="Babiker E."/>
            <person name="Staton M."/>
        </authorList>
    </citation>
    <scope>NUCLEOTIDE SEQUENCE [LARGE SCALE GENOMIC DNA]</scope>
    <source>
        <strain evidence="2">cv. NJ 8807/NJ 8810</strain>
        <tissue evidence="1">Young leaf</tissue>
    </source>
</reference>
<accession>A0ACB7XP33</accession>
<dbReference type="EMBL" id="CM037151">
    <property type="protein sequence ID" value="KAH7842574.1"/>
    <property type="molecule type" value="Genomic_DNA"/>
</dbReference>
<sequence length="470" mass="51007">MCPTISMYLHVLLSLSWFLLAQPILGINTTPNYTANAANITNSTFFIARNGSCSLTCGNLTVPYPFGIGLGSGCSINPEFDINCNTSFDPPKAFIRSGNIEVRSISQTQVRIGNYVAAVCYDSETGAVTANDPAWIVLEPRDPLSAYTFSEVANKFTVVGCDDYAWIWGTLGGRNLSGGCMSQCSSSEDVGDGTGYCQTNVPKGLTSYAITLGSFHNHTGETTKPYSPPLQKSPPAISSTAAAPLLLHRCCYKRKGPLEKSPLSPTISSIAAALLPHVSSRSRFVQLNFDSFESLTVNNIYVGEGADSTGVPTKVLTLNSSLKIGVYNPATFFGIHVSSMPINLVYSEITVATSQAITFSFPVIFRLTIIPTKCLIICLGQLLSRFSFARRKKNSMNMTQVMEKKLISMARELENFMHKWPLQKRDHVLLPLLEIELPLFSTLLAFVQVSAAYGGNDGNPEAEYTASSRT</sequence>
<evidence type="ECO:0000313" key="2">
    <source>
        <dbReference type="Proteomes" id="UP000828048"/>
    </source>
</evidence>
<keyword evidence="2" id="KW-1185">Reference proteome</keyword>